<organism evidence="2 3">
    <name type="scientific">Fervidibacillus halotolerans</name>
    <dbReference type="NCBI Taxonomy" id="2980027"/>
    <lineage>
        <taxon>Bacteria</taxon>
        <taxon>Bacillati</taxon>
        <taxon>Bacillota</taxon>
        <taxon>Bacilli</taxon>
        <taxon>Bacillales</taxon>
        <taxon>Bacillaceae</taxon>
        <taxon>Fervidibacillus</taxon>
    </lineage>
</organism>
<proteinExistence type="predicted"/>
<protein>
    <submittedName>
        <fullName evidence="2">YhdT family protein</fullName>
    </submittedName>
</protein>
<feature type="transmembrane region" description="Helical" evidence="1">
    <location>
        <begin position="54"/>
        <end position="73"/>
    </location>
</feature>
<dbReference type="Proteomes" id="UP001164726">
    <property type="component" value="Chromosome"/>
</dbReference>
<dbReference type="AlphaFoldDB" id="A0A9E8M1X0"/>
<gene>
    <name evidence="2" type="ORF">OE105_13475</name>
</gene>
<accession>A0A9E8M1X0</accession>
<sequence>MFTNDSRFKQGRKEVLIGVGLVIFNFLWWFGFAYGLGSARPEEYQYILGFPAWFFYSCIGSLVIMSILVVFFVKKYFVEVPFDDESNEEK</sequence>
<keyword evidence="1" id="KW-0812">Transmembrane</keyword>
<keyword evidence="3" id="KW-1185">Reference proteome</keyword>
<evidence type="ECO:0000256" key="1">
    <source>
        <dbReference type="SAM" id="Phobius"/>
    </source>
</evidence>
<dbReference type="KEGG" id="fhl:OE105_13475"/>
<evidence type="ECO:0000313" key="2">
    <source>
        <dbReference type="EMBL" id="WAA14018.1"/>
    </source>
</evidence>
<reference evidence="2" key="1">
    <citation type="submission" date="2022-09" db="EMBL/GenBank/DDBJ databases">
        <title>Complete Genomes of Fervidibacillus albus and Fervidibacillus halotolerans isolated from tidal flat sediments.</title>
        <authorList>
            <person name="Kwon K.K."/>
            <person name="Yang S.-H."/>
            <person name="Park M.J."/>
            <person name="Oh H.-M."/>
        </authorList>
    </citation>
    <scope>NUCLEOTIDE SEQUENCE</scope>
    <source>
        <strain evidence="2">MEBiC13594</strain>
    </source>
</reference>
<dbReference type="EMBL" id="CP106877">
    <property type="protein sequence ID" value="WAA14018.1"/>
    <property type="molecule type" value="Genomic_DNA"/>
</dbReference>
<evidence type="ECO:0000313" key="3">
    <source>
        <dbReference type="Proteomes" id="UP001164726"/>
    </source>
</evidence>
<feature type="transmembrane region" description="Helical" evidence="1">
    <location>
        <begin position="15"/>
        <end position="34"/>
    </location>
</feature>
<dbReference type="PANTHER" id="PTHR39174:SF1">
    <property type="entry name" value="INNER MEMBRANE PROTEIN"/>
    <property type="match status" value="1"/>
</dbReference>
<keyword evidence="1" id="KW-1133">Transmembrane helix</keyword>
<dbReference type="InterPro" id="IPR010398">
    <property type="entry name" value="DUF997"/>
</dbReference>
<dbReference type="Pfam" id="PF06196">
    <property type="entry name" value="DUF997"/>
    <property type="match status" value="1"/>
</dbReference>
<dbReference type="PANTHER" id="PTHR39174">
    <property type="entry name" value="INNER MEMBRANE PROTEIN-RELATED"/>
    <property type="match status" value="1"/>
</dbReference>
<dbReference type="RefSeq" id="WP_275422207.1">
    <property type="nucleotide sequence ID" value="NZ_CP106877.1"/>
</dbReference>
<name>A0A9E8M1X0_9BACI</name>
<keyword evidence="1" id="KW-0472">Membrane</keyword>